<dbReference type="OrthoDB" id="3252676at2"/>
<dbReference type="Pfam" id="PF00126">
    <property type="entry name" value="HTH_1"/>
    <property type="match status" value="1"/>
</dbReference>
<keyword evidence="2" id="KW-0805">Transcription regulation</keyword>
<feature type="domain" description="HTH lysR-type" evidence="5">
    <location>
        <begin position="1"/>
        <end position="58"/>
    </location>
</feature>
<reference evidence="6 7" key="2">
    <citation type="journal article" date="2012" name="BMC Genomics">
        <title>Comparative genomic analysis of Geobacter sulfurreducens KN400, a strain with enhanced capacity for extracellular electron transfer and electricity production.</title>
        <authorList>
            <person name="Butler J.E."/>
            <person name="Young N.D."/>
            <person name="Aklujkar M."/>
            <person name="Lovley D.R."/>
        </authorList>
    </citation>
    <scope>NUCLEOTIDE SEQUENCE [LARGE SCALE GENOMIC DNA]</scope>
    <source>
        <strain evidence="7">ATCC 51573 / DSM 12127 / PCA</strain>
    </source>
</reference>
<evidence type="ECO:0000313" key="6">
    <source>
        <dbReference type="EMBL" id="AAR36333.1"/>
    </source>
</evidence>
<dbReference type="PROSITE" id="PS50931">
    <property type="entry name" value="HTH_LYSR"/>
    <property type="match status" value="1"/>
</dbReference>
<dbReference type="InterPro" id="IPR000847">
    <property type="entry name" value="LysR_HTH_N"/>
</dbReference>
<dbReference type="EMBL" id="AE017180">
    <property type="protein sequence ID" value="AAR36333.1"/>
    <property type="molecule type" value="Genomic_DNA"/>
</dbReference>
<organism evidence="6 7">
    <name type="scientific">Geobacter sulfurreducens (strain ATCC 51573 / DSM 12127 / PCA)</name>
    <dbReference type="NCBI Taxonomy" id="243231"/>
    <lineage>
        <taxon>Bacteria</taxon>
        <taxon>Pseudomonadati</taxon>
        <taxon>Thermodesulfobacteriota</taxon>
        <taxon>Desulfuromonadia</taxon>
        <taxon>Geobacterales</taxon>
        <taxon>Geobacteraceae</taxon>
        <taxon>Geobacter</taxon>
    </lineage>
</organism>
<dbReference type="EnsemblBacteria" id="AAR36333">
    <property type="protein sequence ID" value="AAR36333"/>
    <property type="gene ID" value="GSU2941"/>
</dbReference>
<keyword evidence="7" id="KW-1185">Reference proteome</keyword>
<dbReference type="PRINTS" id="PR00039">
    <property type="entry name" value="HTHLYSR"/>
</dbReference>
<accession>Q748R0</accession>
<dbReference type="PANTHER" id="PTHR30126:SF91">
    <property type="entry name" value="LYSR FAMILY TRANSCRIPTIONAL REGULATOR"/>
    <property type="match status" value="1"/>
</dbReference>
<dbReference type="Gene3D" id="3.40.190.10">
    <property type="entry name" value="Periplasmic binding protein-like II"/>
    <property type="match status" value="2"/>
</dbReference>
<evidence type="ECO:0000256" key="1">
    <source>
        <dbReference type="ARBA" id="ARBA00009437"/>
    </source>
</evidence>
<gene>
    <name evidence="6" type="ordered locus">GSU2941</name>
</gene>
<keyword evidence="3" id="KW-0238">DNA-binding</keyword>
<dbReference type="SUPFAM" id="SSF53850">
    <property type="entry name" value="Periplasmic binding protein-like II"/>
    <property type="match status" value="1"/>
</dbReference>
<dbReference type="Pfam" id="PF03466">
    <property type="entry name" value="LysR_substrate"/>
    <property type="match status" value="1"/>
</dbReference>
<evidence type="ECO:0000259" key="5">
    <source>
        <dbReference type="PROSITE" id="PS50931"/>
    </source>
</evidence>
<dbReference type="STRING" id="243231.GSU2941"/>
<dbReference type="SUPFAM" id="SSF46785">
    <property type="entry name" value="Winged helix' DNA-binding domain"/>
    <property type="match status" value="1"/>
</dbReference>
<dbReference type="HOGENOM" id="CLU_039613_6_1_7"/>
<dbReference type="SMR" id="Q748R0"/>
<proteinExistence type="inferred from homology"/>
<name>Q748R0_GEOSL</name>
<reference evidence="6 7" key="1">
    <citation type="journal article" date="2003" name="Science">
        <title>Genome of Geobacter sulfurreducens: metal reduction in subsurface environments.</title>
        <authorList>
            <person name="Methe B.A."/>
            <person name="Nelson K.E."/>
            <person name="Eisen J.A."/>
            <person name="Paulsen I.T."/>
            <person name="Nelson W."/>
            <person name="Heidelberg J.F."/>
            <person name="Wu D."/>
            <person name="Wu M."/>
            <person name="Ward N."/>
            <person name="Beanan M.J."/>
            <person name="Dodson R.J."/>
            <person name="Madupu R."/>
            <person name="Brinkac L.M."/>
            <person name="Daugherty S.C."/>
            <person name="DeBoy R.T."/>
            <person name="Durkin A.S."/>
            <person name="Gwinn M."/>
            <person name="Kolonay J.F."/>
            <person name="Sullivan S.A."/>
            <person name="Haft D.H."/>
            <person name="Selengut J."/>
            <person name="Davidsen T.M."/>
            <person name="Zafar N."/>
            <person name="White O."/>
            <person name="Tran B."/>
            <person name="Romero C."/>
            <person name="Forberger H.A."/>
            <person name="Weidman J."/>
            <person name="Khouri H."/>
            <person name="Feldblyum T.V."/>
            <person name="Utterback T.R."/>
            <person name="Van Aken S.E."/>
            <person name="Lovley D.R."/>
            <person name="Fraser C.M."/>
        </authorList>
    </citation>
    <scope>NUCLEOTIDE SEQUENCE [LARGE SCALE GENOMIC DNA]</scope>
    <source>
        <strain evidence="7">ATCC 51573 / DSM 12127 / PCA</strain>
    </source>
</reference>
<dbReference type="GO" id="GO:0000976">
    <property type="term" value="F:transcription cis-regulatory region binding"/>
    <property type="evidence" value="ECO:0000318"/>
    <property type="project" value="GO_Central"/>
</dbReference>
<dbReference type="NCBIfam" id="NF041036">
    <property type="entry name" value="decaheme_TF"/>
    <property type="match status" value="1"/>
</dbReference>
<dbReference type="InParanoid" id="Q748R0"/>
<evidence type="ECO:0000256" key="4">
    <source>
        <dbReference type="ARBA" id="ARBA00023163"/>
    </source>
</evidence>
<comment type="similarity">
    <text evidence="1">Belongs to the LysR transcriptional regulatory family.</text>
</comment>
<dbReference type="GO" id="GO:0006355">
    <property type="term" value="P:regulation of DNA-templated transcription"/>
    <property type="evidence" value="ECO:0000318"/>
    <property type="project" value="GO_Central"/>
</dbReference>
<dbReference type="InterPro" id="IPR036390">
    <property type="entry name" value="WH_DNA-bd_sf"/>
</dbReference>
<dbReference type="Gene3D" id="1.10.10.10">
    <property type="entry name" value="Winged helix-like DNA-binding domain superfamily/Winged helix DNA-binding domain"/>
    <property type="match status" value="1"/>
</dbReference>
<sequence>MDLILLNTFIKVATIGSISKAAGLLCVTQSAVSRRIKLLEEHYGRPLLERTGTTLRPTPAGKMLIEKAKSILDIERQILDSLGVKETRQKISFCCTPSFGIGSLPAILDSFLADKGEKTDLKFVFAMPEEALDGIRSGRFDLALIEHCDDLDLNGYRTYPLPPDEMIFISAPARGIDMPAPDIDRLLGERLYLKNETGCAKRFLDRNMRSIGRDGNEFVNTVYFDDCPFILSQVRAGNGIAFVSATIVQAELRAGTLRAHRIAGFDPFRPRTIVFSPHMECSPAIHAFTETLFAAHDIPSSAALFSSRRTR</sequence>
<dbReference type="PANTHER" id="PTHR30126">
    <property type="entry name" value="HTH-TYPE TRANSCRIPTIONAL REGULATOR"/>
    <property type="match status" value="1"/>
</dbReference>
<keyword evidence="4" id="KW-0804">Transcription</keyword>
<dbReference type="CDD" id="cd05466">
    <property type="entry name" value="PBP2_LTTR_substrate"/>
    <property type="match status" value="1"/>
</dbReference>
<evidence type="ECO:0000256" key="3">
    <source>
        <dbReference type="ARBA" id="ARBA00023125"/>
    </source>
</evidence>
<dbReference type="PATRIC" id="fig|243231.5.peg.2969"/>
<dbReference type="InterPro" id="IPR005119">
    <property type="entry name" value="LysR_subst-bd"/>
</dbReference>
<dbReference type="AlphaFoldDB" id="Q748R0"/>
<evidence type="ECO:0000256" key="2">
    <source>
        <dbReference type="ARBA" id="ARBA00023015"/>
    </source>
</evidence>
<dbReference type="eggNOG" id="COG0583">
    <property type="taxonomic scope" value="Bacteria"/>
</dbReference>
<dbReference type="InterPro" id="IPR036388">
    <property type="entry name" value="WH-like_DNA-bd_sf"/>
</dbReference>
<dbReference type="Proteomes" id="UP000000577">
    <property type="component" value="Chromosome"/>
</dbReference>
<evidence type="ECO:0000313" key="7">
    <source>
        <dbReference type="Proteomes" id="UP000000577"/>
    </source>
</evidence>
<dbReference type="RefSeq" id="WP_010943572.1">
    <property type="nucleotide sequence ID" value="NC_002939.5"/>
</dbReference>
<protein>
    <submittedName>
        <fullName evidence="6">Helix-turn-helix transcriptional regulator, LysR family</fullName>
    </submittedName>
</protein>
<dbReference type="KEGG" id="gsu:GSU2941"/>
<dbReference type="GO" id="GO:0003700">
    <property type="term" value="F:DNA-binding transcription factor activity"/>
    <property type="evidence" value="ECO:0007669"/>
    <property type="project" value="InterPro"/>
</dbReference>